<feature type="non-terminal residue" evidence="1">
    <location>
        <position position="38"/>
    </location>
</feature>
<name>A0A2G9YAA9_9BACT</name>
<gene>
    <name evidence="1" type="ORF">COX46_03935</name>
</gene>
<dbReference type="Proteomes" id="UP000230392">
    <property type="component" value="Unassembled WGS sequence"/>
</dbReference>
<protein>
    <submittedName>
        <fullName evidence="1">5-formyltetrahydrofolate cyclo-ligase</fullName>
    </submittedName>
</protein>
<dbReference type="InterPro" id="IPR024185">
    <property type="entry name" value="FTHF_cligase-like_sf"/>
</dbReference>
<accession>A0A2G9YAA9</accession>
<dbReference type="AlphaFoldDB" id="A0A2G9YAA9"/>
<keyword evidence="1" id="KW-0436">Ligase</keyword>
<reference evidence="1 2" key="1">
    <citation type="submission" date="2017-09" db="EMBL/GenBank/DDBJ databases">
        <title>Depth-based differentiation of microbial function through sediment-hosted aquifers and enrichment of novel symbionts in the deep terrestrial subsurface.</title>
        <authorList>
            <person name="Probst A.J."/>
            <person name="Ladd B."/>
            <person name="Jarett J.K."/>
            <person name="Geller-Mcgrath D.E."/>
            <person name="Sieber C.M."/>
            <person name="Emerson J.B."/>
            <person name="Anantharaman K."/>
            <person name="Thomas B.C."/>
            <person name="Malmstrom R."/>
            <person name="Stieglmeier M."/>
            <person name="Klingl A."/>
            <person name="Woyke T."/>
            <person name="Ryan C.M."/>
            <person name="Banfield J.F."/>
        </authorList>
    </citation>
    <scope>NUCLEOTIDE SEQUENCE [LARGE SCALE GENOMIC DNA]</scope>
    <source>
        <strain evidence="1">CG23_combo_of_CG06-09_8_20_14_all_48_7</strain>
    </source>
</reference>
<feature type="non-terminal residue" evidence="1">
    <location>
        <position position="1"/>
    </location>
</feature>
<dbReference type="Gene3D" id="3.40.50.10420">
    <property type="entry name" value="NagB/RpiA/CoA transferase-like"/>
    <property type="match status" value="1"/>
</dbReference>
<comment type="caution">
    <text evidence="1">The sequence shown here is derived from an EMBL/GenBank/DDBJ whole genome shotgun (WGS) entry which is preliminary data.</text>
</comment>
<organism evidence="1 2">
    <name type="scientific">bacterium (Candidatus Ratteibacteria) CG23_combo_of_CG06-09_8_20_14_all_48_7</name>
    <dbReference type="NCBI Taxonomy" id="2014292"/>
    <lineage>
        <taxon>Bacteria</taxon>
        <taxon>Candidatus Ratteibacteria</taxon>
    </lineage>
</organism>
<evidence type="ECO:0000313" key="2">
    <source>
        <dbReference type="Proteomes" id="UP000230392"/>
    </source>
</evidence>
<evidence type="ECO:0000313" key="1">
    <source>
        <dbReference type="EMBL" id="PIP16170.1"/>
    </source>
</evidence>
<dbReference type="EMBL" id="PCRF01000194">
    <property type="protein sequence ID" value="PIP16170.1"/>
    <property type="molecule type" value="Genomic_DNA"/>
</dbReference>
<proteinExistence type="predicted"/>
<dbReference type="GO" id="GO:0016874">
    <property type="term" value="F:ligase activity"/>
    <property type="evidence" value="ECO:0007669"/>
    <property type="project" value="UniProtKB-KW"/>
</dbReference>
<sequence length="38" mass="4141">YHIQSPDDLAPGHFGILEPKKNCPVLVPSEIELVVMPG</sequence>